<accession>A0ABR3P3F2</accession>
<dbReference type="RefSeq" id="XP_069196996.1">
    <property type="nucleotide sequence ID" value="XM_069344569.1"/>
</dbReference>
<gene>
    <name evidence="2" type="ORF">AAFC00_004865</name>
</gene>
<dbReference type="GeneID" id="95978565"/>
<dbReference type="Proteomes" id="UP001562354">
    <property type="component" value="Unassembled WGS sequence"/>
</dbReference>
<feature type="compositionally biased region" description="Polar residues" evidence="1">
    <location>
        <begin position="47"/>
        <end position="78"/>
    </location>
</feature>
<keyword evidence="3" id="KW-1185">Reference proteome</keyword>
<protein>
    <submittedName>
        <fullName evidence="2">Uncharacterized protein</fullName>
    </submittedName>
</protein>
<comment type="caution">
    <text evidence="2">The sequence shown here is derived from an EMBL/GenBank/DDBJ whole genome shotgun (WGS) entry which is preliminary data.</text>
</comment>
<dbReference type="Pfam" id="PF13563">
    <property type="entry name" value="2_5_RNA_ligase2"/>
    <property type="match status" value="1"/>
</dbReference>
<dbReference type="Gene3D" id="3.90.1140.10">
    <property type="entry name" value="Cyclic phosphodiesterase"/>
    <property type="match status" value="1"/>
</dbReference>
<sequence>MAEPKRTYASMFAGAGSQSNPSSNNDSSKSIPPTTKQSTTSKPQPSNNQDGPTKASNGPSISRQAKYTRPKQQQQEPNNHYIPETQRTNTHGSSRKDSTVYVLTFLTSKSHHDTMTSLRKKYFPPHLNKLDAHLTLFHALPGDALSSDIIPTLQSVARSTSPFPLNASRPFMLGKHGIAIAVPKTKGGEPAAQIHETLQAEWMEMLSPQDAAKGGFRAHYTVMNKVDDESVVQKGFEEIKGGWEGCEGVVEGLSLFRYERGRWVRFEDYKFEGPE</sequence>
<evidence type="ECO:0000313" key="2">
    <source>
        <dbReference type="EMBL" id="KAL1297314.1"/>
    </source>
</evidence>
<reference evidence="2 3" key="1">
    <citation type="submission" date="2024-07" db="EMBL/GenBank/DDBJ databases">
        <title>Draft sequence of the Neodothiora populina.</title>
        <authorList>
            <person name="Drown D.D."/>
            <person name="Schuette U.S."/>
            <person name="Buechlein A.B."/>
            <person name="Rusch D.R."/>
            <person name="Winton L.W."/>
            <person name="Adams G.A."/>
        </authorList>
    </citation>
    <scope>NUCLEOTIDE SEQUENCE [LARGE SCALE GENOMIC DNA]</scope>
    <source>
        <strain evidence="2 3">CPC 39397</strain>
    </source>
</reference>
<evidence type="ECO:0000256" key="1">
    <source>
        <dbReference type="SAM" id="MobiDB-lite"/>
    </source>
</evidence>
<proteinExistence type="predicted"/>
<organism evidence="2 3">
    <name type="scientific">Neodothiora populina</name>
    <dbReference type="NCBI Taxonomy" id="2781224"/>
    <lineage>
        <taxon>Eukaryota</taxon>
        <taxon>Fungi</taxon>
        <taxon>Dikarya</taxon>
        <taxon>Ascomycota</taxon>
        <taxon>Pezizomycotina</taxon>
        <taxon>Dothideomycetes</taxon>
        <taxon>Dothideomycetidae</taxon>
        <taxon>Dothideales</taxon>
        <taxon>Dothioraceae</taxon>
        <taxon>Neodothiora</taxon>
    </lineage>
</organism>
<evidence type="ECO:0000313" key="3">
    <source>
        <dbReference type="Proteomes" id="UP001562354"/>
    </source>
</evidence>
<name>A0ABR3P3F2_9PEZI</name>
<feature type="compositionally biased region" description="Low complexity" evidence="1">
    <location>
        <begin position="17"/>
        <end position="46"/>
    </location>
</feature>
<dbReference type="EMBL" id="JBFMKM010000016">
    <property type="protein sequence ID" value="KAL1297314.1"/>
    <property type="molecule type" value="Genomic_DNA"/>
</dbReference>
<feature type="region of interest" description="Disordered" evidence="1">
    <location>
        <begin position="1"/>
        <end position="96"/>
    </location>
</feature>